<evidence type="ECO:0000313" key="2">
    <source>
        <dbReference type="Proteomes" id="UP000215256"/>
    </source>
</evidence>
<keyword evidence="1" id="KW-0808">Transferase</keyword>
<dbReference type="OrthoDB" id="9816424at2"/>
<proteinExistence type="predicted"/>
<sequence length="241" mass="27965">MQKSNSANGGEIITVLGMHRSGTSCLTGILQEAGLHLGEVVTWAPHNLKGNRENISIRELNDQVLKFNNADWDHPRIVTTWPDYLALQRDRIINSFVSDDVQKWGFKDPRTTFTYPFWQQAVPLRFVGTYRHPQLVAASLNARNGWDMGRGLELWFDYNRTMLDLWHQKNFPIVRFDQHPSEYMSDTQMVLELLGLPPGGVRFFDSELVHQSIDEQNLYAPLPDHIDQLWRDMLLHYSETT</sequence>
<dbReference type="SUPFAM" id="SSF52540">
    <property type="entry name" value="P-loop containing nucleoside triphosphate hydrolases"/>
    <property type="match status" value="1"/>
</dbReference>
<dbReference type="AlphaFoldDB" id="A0A248UCH3"/>
<organism evidence="1 2">
    <name type="scientific">Ochrobactrum quorumnocens</name>
    <dbReference type="NCBI Taxonomy" id="271865"/>
    <lineage>
        <taxon>Bacteria</taxon>
        <taxon>Pseudomonadati</taxon>
        <taxon>Pseudomonadota</taxon>
        <taxon>Alphaproteobacteria</taxon>
        <taxon>Hyphomicrobiales</taxon>
        <taxon>Brucellaceae</taxon>
        <taxon>Brucella/Ochrobactrum group</taxon>
        <taxon>Ochrobactrum</taxon>
    </lineage>
</organism>
<dbReference type="InterPro" id="IPR027417">
    <property type="entry name" value="P-loop_NTPase"/>
</dbReference>
<reference evidence="1 2" key="1">
    <citation type="submission" date="2017-07" db="EMBL/GenBank/DDBJ databases">
        <title>Phylogenetic study on the rhizospheric bacterium Ochrobactrum sp. A44.</title>
        <authorList>
            <person name="Krzyzanowska D.M."/>
            <person name="Ossowicki A."/>
            <person name="Rajewska M."/>
            <person name="Maciag T."/>
            <person name="Kaczynski Z."/>
            <person name="Czerwicka M."/>
            <person name="Jafra S."/>
        </authorList>
    </citation>
    <scope>NUCLEOTIDE SEQUENCE [LARGE SCALE GENOMIC DNA]</scope>
    <source>
        <strain evidence="1 2">A44</strain>
    </source>
</reference>
<accession>A0A248UCH3</accession>
<gene>
    <name evidence="1" type="ORF">CES85_5312</name>
</gene>
<dbReference type="KEGG" id="och:CES85_5312"/>
<dbReference type="Proteomes" id="UP000215256">
    <property type="component" value="Chromosome 2"/>
</dbReference>
<dbReference type="EMBL" id="CP022603">
    <property type="protein sequence ID" value="ASV84517.1"/>
    <property type="molecule type" value="Genomic_DNA"/>
</dbReference>
<dbReference type="RefSeq" id="WP_095445224.1">
    <property type="nucleotide sequence ID" value="NZ_CP022603.1"/>
</dbReference>
<name>A0A248UCH3_9HYPH</name>
<evidence type="ECO:0000313" key="1">
    <source>
        <dbReference type="EMBL" id="ASV84517.1"/>
    </source>
</evidence>
<dbReference type="GO" id="GO:0016740">
    <property type="term" value="F:transferase activity"/>
    <property type="evidence" value="ECO:0007669"/>
    <property type="project" value="UniProtKB-KW"/>
</dbReference>
<protein>
    <submittedName>
        <fullName evidence="1">Sulfotransferase family protein</fullName>
    </submittedName>
</protein>
<dbReference type="Gene3D" id="3.40.50.300">
    <property type="entry name" value="P-loop containing nucleotide triphosphate hydrolases"/>
    <property type="match status" value="1"/>
</dbReference>